<feature type="compositionally biased region" description="Low complexity" evidence="1">
    <location>
        <begin position="134"/>
        <end position="154"/>
    </location>
</feature>
<gene>
    <name evidence="2" type="ORF">ACFPIH_21015</name>
</gene>
<organism evidence="2 3">
    <name type="scientific">Streptomyces vulcanius</name>
    <dbReference type="NCBI Taxonomy" id="1441876"/>
    <lineage>
        <taxon>Bacteria</taxon>
        <taxon>Bacillati</taxon>
        <taxon>Actinomycetota</taxon>
        <taxon>Actinomycetes</taxon>
        <taxon>Kitasatosporales</taxon>
        <taxon>Streptomycetaceae</taxon>
        <taxon>Streptomyces</taxon>
    </lineage>
</organism>
<sequence length="288" mass="29727">MPHTPDPQQGDRQEGEFADLFARRARTPLRGFLPGRRVWTAVGGSAAAVLVIAGSASVVSAIDWSSGGSDKVTTAAGKEAPREKEHAETAEKPTTAPSEKEEDSGRKSPEVVYVPVSGGAGAGAGASTSDPTDSAEGASGSTGSTGKQSSSSTTRNSQPDTPASYLWSDGSVDTSEDNAYWDQSVVTVKSTKPLSSLKVVVKIIQTGGVSSSGTWSNLGDKVSVATGASSGELDYVVTLKSGNTLDPGTYVFKFQYNHDQGDRGAGGDRYNVTTVATDSDDEFRSGGF</sequence>
<proteinExistence type="predicted"/>
<evidence type="ECO:0000313" key="2">
    <source>
        <dbReference type="EMBL" id="MFC4501981.1"/>
    </source>
</evidence>
<evidence type="ECO:0000313" key="3">
    <source>
        <dbReference type="Proteomes" id="UP001595839"/>
    </source>
</evidence>
<keyword evidence="3" id="KW-1185">Reference proteome</keyword>
<comment type="caution">
    <text evidence="2">The sequence shown here is derived from an EMBL/GenBank/DDBJ whole genome shotgun (WGS) entry which is preliminary data.</text>
</comment>
<evidence type="ECO:0000256" key="1">
    <source>
        <dbReference type="SAM" id="MobiDB-lite"/>
    </source>
</evidence>
<feature type="compositionally biased region" description="Basic and acidic residues" evidence="1">
    <location>
        <begin position="79"/>
        <end position="91"/>
    </location>
</feature>
<feature type="region of interest" description="Disordered" evidence="1">
    <location>
        <begin position="63"/>
        <end position="170"/>
    </location>
</feature>
<dbReference type="EMBL" id="JBHSFK010000013">
    <property type="protein sequence ID" value="MFC4501981.1"/>
    <property type="molecule type" value="Genomic_DNA"/>
</dbReference>
<dbReference type="RefSeq" id="WP_381174388.1">
    <property type="nucleotide sequence ID" value="NZ_JBHSFK010000013.1"/>
</dbReference>
<name>A0ABV9AU18_9ACTN</name>
<protein>
    <submittedName>
        <fullName evidence="2">Uncharacterized protein</fullName>
    </submittedName>
</protein>
<accession>A0ABV9AU18</accession>
<reference evidence="3" key="1">
    <citation type="journal article" date="2019" name="Int. J. Syst. Evol. Microbiol.">
        <title>The Global Catalogue of Microorganisms (GCM) 10K type strain sequencing project: providing services to taxonomists for standard genome sequencing and annotation.</title>
        <authorList>
            <consortium name="The Broad Institute Genomics Platform"/>
            <consortium name="The Broad Institute Genome Sequencing Center for Infectious Disease"/>
            <person name="Wu L."/>
            <person name="Ma J."/>
        </authorList>
    </citation>
    <scope>NUCLEOTIDE SEQUENCE [LARGE SCALE GENOMIC DNA]</scope>
    <source>
        <strain evidence="3">CGMCC 4.7177</strain>
    </source>
</reference>
<dbReference type="Proteomes" id="UP001595839">
    <property type="component" value="Unassembled WGS sequence"/>
</dbReference>